<evidence type="ECO:0000313" key="1">
    <source>
        <dbReference type="EMBL" id="ORC86971.1"/>
    </source>
</evidence>
<keyword evidence="2" id="KW-1185">Reference proteome</keyword>
<proteinExistence type="predicted"/>
<accession>A0A1X0NQU8</accession>
<evidence type="ECO:0000313" key="2">
    <source>
        <dbReference type="Proteomes" id="UP000192257"/>
    </source>
</evidence>
<dbReference type="OrthoDB" id="241198at2759"/>
<gene>
    <name evidence="1" type="ORF">TM35_000241210</name>
</gene>
<dbReference type="GeneID" id="39987313"/>
<sequence>MLTTHSSQVGAMYTISHEVVNRVALERYEDSQTAFHVAKRDYQLTMNRISSRLPATVPELTMEVKDEFSTYCSSNAESMNATRRIPDDGLDCSEIDKILSERAMKRFEEDTTGGPTWKRSAQPKKPLELLMHRESLARQDIEDVEHEFFRNLTQPFFENPLMHFLKLTRDERRERKTIEDTWMSESLPFLDHCHMKQVDYEEEFLRRALGKVKRPLISMRSNTPQTTSDELDVRLYQPLLQRCETIRRETESEEEIAFLYLRLGEASQRDLVARGIMRRNKNTGLLDSVRHPIEVDHYYDVDLAFGTEFRYLESREETERMAIIDSWLLERCELCKTMGILS</sequence>
<comment type="caution">
    <text evidence="1">The sequence shown here is derived from an EMBL/GenBank/DDBJ whole genome shotgun (WGS) entry which is preliminary data.</text>
</comment>
<dbReference type="EMBL" id="NBCO01000024">
    <property type="protein sequence ID" value="ORC86971.1"/>
    <property type="molecule type" value="Genomic_DNA"/>
</dbReference>
<reference evidence="1 2" key="1">
    <citation type="submission" date="2017-03" db="EMBL/GenBank/DDBJ databases">
        <title>An alternative strategy for trypanosome survival in the mammalian bloodstream revealed through genome and transcriptome analysis of the ubiquitous bovine parasite Trypanosoma (Megatrypanum) theileri.</title>
        <authorList>
            <person name="Kelly S."/>
            <person name="Ivens A."/>
            <person name="Mott A."/>
            <person name="O'Neill E."/>
            <person name="Emms D."/>
            <person name="Macleod O."/>
            <person name="Voorheis P."/>
            <person name="Matthews J."/>
            <person name="Matthews K."/>
            <person name="Carrington M."/>
        </authorList>
    </citation>
    <scope>NUCLEOTIDE SEQUENCE [LARGE SCALE GENOMIC DNA]</scope>
    <source>
        <strain evidence="1">Edinburgh</strain>
    </source>
</reference>
<dbReference type="Proteomes" id="UP000192257">
    <property type="component" value="Unassembled WGS sequence"/>
</dbReference>
<dbReference type="AlphaFoldDB" id="A0A1X0NQU8"/>
<organism evidence="1 2">
    <name type="scientific">Trypanosoma theileri</name>
    <dbReference type="NCBI Taxonomy" id="67003"/>
    <lineage>
        <taxon>Eukaryota</taxon>
        <taxon>Discoba</taxon>
        <taxon>Euglenozoa</taxon>
        <taxon>Kinetoplastea</taxon>
        <taxon>Metakinetoplastina</taxon>
        <taxon>Trypanosomatida</taxon>
        <taxon>Trypanosomatidae</taxon>
        <taxon>Trypanosoma</taxon>
    </lineage>
</organism>
<dbReference type="VEuPathDB" id="TriTrypDB:TM35_000241210"/>
<protein>
    <submittedName>
        <fullName evidence="1">Uncharacterized protein</fullName>
    </submittedName>
</protein>
<dbReference type="RefSeq" id="XP_028881037.1">
    <property type="nucleotide sequence ID" value="XM_029027533.1"/>
</dbReference>
<name>A0A1X0NQU8_9TRYP</name>